<organism evidence="1 2">
    <name type="scientific">Pelagomonas calceolata</name>
    <dbReference type="NCBI Taxonomy" id="35677"/>
    <lineage>
        <taxon>Eukaryota</taxon>
        <taxon>Sar</taxon>
        <taxon>Stramenopiles</taxon>
        <taxon>Ochrophyta</taxon>
        <taxon>Pelagophyceae</taxon>
        <taxon>Pelagomonadales</taxon>
        <taxon>Pelagomonadaceae</taxon>
        <taxon>Pelagomonas</taxon>
    </lineage>
</organism>
<sequence>MVGPLEASWKAIMDTLAPVTTTVSSVAEKAGDTVVTAARTTVLAKRDVDKQGTPLRDGIRAARESWNAAVRAADGAATSAARETNEFGTLVKARTAPLAPFYTAVHDTYVARPEALVTGVALVPFVATLPFSKSLAVKNGAVAALLVGAPVAAMKVLDSDRD</sequence>
<protein>
    <submittedName>
        <fullName evidence="1">Uncharacterized protein</fullName>
    </submittedName>
</protein>
<dbReference type="EMBL" id="CAKKNE010000001">
    <property type="protein sequence ID" value="CAH0364558.1"/>
    <property type="molecule type" value="Genomic_DNA"/>
</dbReference>
<reference evidence="1" key="1">
    <citation type="submission" date="2021-11" db="EMBL/GenBank/DDBJ databases">
        <authorList>
            <consortium name="Genoscope - CEA"/>
            <person name="William W."/>
        </authorList>
    </citation>
    <scope>NUCLEOTIDE SEQUENCE</scope>
</reference>
<gene>
    <name evidence="1" type="ORF">PECAL_1P09260</name>
</gene>
<dbReference type="Proteomes" id="UP000789595">
    <property type="component" value="Unassembled WGS sequence"/>
</dbReference>
<proteinExistence type="predicted"/>
<accession>A0A8J2S544</accession>
<evidence type="ECO:0000313" key="1">
    <source>
        <dbReference type="EMBL" id="CAH0364558.1"/>
    </source>
</evidence>
<name>A0A8J2S544_9STRA</name>
<comment type="caution">
    <text evidence="1">The sequence shown here is derived from an EMBL/GenBank/DDBJ whole genome shotgun (WGS) entry which is preliminary data.</text>
</comment>
<keyword evidence="2" id="KW-1185">Reference proteome</keyword>
<evidence type="ECO:0000313" key="2">
    <source>
        <dbReference type="Proteomes" id="UP000789595"/>
    </source>
</evidence>
<dbReference type="AlphaFoldDB" id="A0A8J2S544"/>